<proteinExistence type="predicted"/>
<reference evidence="2" key="1">
    <citation type="submission" date="2021-06" db="EMBL/GenBank/DDBJ databases">
        <authorList>
            <person name="Kallberg Y."/>
            <person name="Tangrot J."/>
            <person name="Rosling A."/>
        </authorList>
    </citation>
    <scope>NUCLEOTIDE SEQUENCE</scope>
    <source>
        <strain evidence="2">FL966</strain>
    </source>
</reference>
<keyword evidence="3" id="KW-1185">Reference proteome</keyword>
<organism evidence="2 3">
    <name type="scientific">Cetraspora pellucida</name>
    <dbReference type="NCBI Taxonomy" id="1433469"/>
    <lineage>
        <taxon>Eukaryota</taxon>
        <taxon>Fungi</taxon>
        <taxon>Fungi incertae sedis</taxon>
        <taxon>Mucoromycota</taxon>
        <taxon>Glomeromycotina</taxon>
        <taxon>Glomeromycetes</taxon>
        <taxon>Diversisporales</taxon>
        <taxon>Gigasporaceae</taxon>
        <taxon>Cetraspora</taxon>
    </lineage>
</organism>
<sequence length="72" mass="8066">MGKSAKFTKRISKDILAPKSNSSSKSSSKIKKKQSKRKVRAAIAKRQQDGVVNNDRDYVDIFVGKSTYKAFN</sequence>
<dbReference type="AlphaFoldDB" id="A0A9N9EYB6"/>
<dbReference type="Proteomes" id="UP000789759">
    <property type="component" value="Unassembled WGS sequence"/>
</dbReference>
<gene>
    <name evidence="2" type="ORF">CPELLU_LOCUS2229</name>
</gene>
<evidence type="ECO:0000313" key="2">
    <source>
        <dbReference type="EMBL" id="CAG8496298.1"/>
    </source>
</evidence>
<comment type="caution">
    <text evidence="2">The sequence shown here is derived from an EMBL/GenBank/DDBJ whole genome shotgun (WGS) entry which is preliminary data.</text>
</comment>
<feature type="compositionally biased region" description="Basic residues" evidence="1">
    <location>
        <begin position="28"/>
        <end position="40"/>
    </location>
</feature>
<name>A0A9N9EYB6_9GLOM</name>
<evidence type="ECO:0000313" key="3">
    <source>
        <dbReference type="Proteomes" id="UP000789759"/>
    </source>
</evidence>
<protein>
    <submittedName>
        <fullName evidence="2">1690_t:CDS:1</fullName>
    </submittedName>
</protein>
<feature type="compositionally biased region" description="Basic residues" evidence="1">
    <location>
        <begin position="1"/>
        <end position="10"/>
    </location>
</feature>
<accession>A0A9N9EYB6</accession>
<evidence type="ECO:0000256" key="1">
    <source>
        <dbReference type="SAM" id="MobiDB-lite"/>
    </source>
</evidence>
<feature type="region of interest" description="Disordered" evidence="1">
    <location>
        <begin position="1"/>
        <end position="45"/>
    </location>
</feature>
<dbReference type="EMBL" id="CAJVQA010000935">
    <property type="protein sequence ID" value="CAG8496298.1"/>
    <property type="molecule type" value="Genomic_DNA"/>
</dbReference>